<sequence>MGRAVGEFAAVTAEIGQVLDADQANMTRFGRVSRTVHALADVANGAEGGRSVGPANRACVCSVRTGSR</sequence>
<dbReference type="EMBL" id="JBHUCO010000054">
    <property type="protein sequence ID" value="MFD1522938.1"/>
    <property type="molecule type" value="Genomic_DNA"/>
</dbReference>
<reference evidence="2" key="1">
    <citation type="journal article" date="2019" name="Int. J. Syst. Evol. Microbiol.">
        <title>The Global Catalogue of Microorganisms (GCM) 10K type strain sequencing project: providing services to taxonomists for standard genome sequencing and annotation.</title>
        <authorList>
            <consortium name="The Broad Institute Genomics Platform"/>
            <consortium name="The Broad Institute Genome Sequencing Center for Infectious Disease"/>
            <person name="Wu L."/>
            <person name="Ma J."/>
        </authorList>
    </citation>
    <scope>NUCLEOTIDE SEQUENCE [LARGE SCALE GENOMIC DNA]</scope>
    <source>
        <strain evidence="2">CCM 7043</strain>
    </source>
</reference>
<evidence type="ECO:0000313" key="2">
    <source>
        <dbReference type="Proteomes" id="UP001597114"/>
    </source>
</evidence>
<accession>A0ABW4F5I1</accession>
<organism evidence="1 2">
    <name type="scientific">Pseudonocardia yunnanensis</name>
    <dbReference type="NCBI Taxonomy" id="58107"/>
    <lineage>
        <taxon>Bacteria</taxon>
        <taxon>Bacillati</taxon>
        <taxon>Actinomycetota</taxon>
        <taxon>Actinomycetes</taxon>
        <taxon>Pseudonocardiales</taxon>
        <taxon>Pseudonocardiaceae</taxon>
        <taxon>Pseudonocardia</taxon>
    </lineage>
</organism>
<proteinExistence type="predicted"/>
<protein>
    <recommendedName>
        <fullName evidence="3">Methyl-accepting transducer domain-containing protein</fullName>
    </recommendedName>
</protein>
<keyword evidence="2" id="KW-1185">Reference proteome</keyword>
<name>A0ABW4F5I1_9PSEU</name>
<evidence type="ECO:0000313" key="1">
    <source>
        <dbReference type="EMBL" id="MFD1522938.1"/>
    </source>
</evidence>
<comment type="caution">
    <text evidence="1">The sequence shown here is derived from an EMBL/GenBank/DDBJ whole genome shotgun (WGS) entry which is preliminary data.</text>
</comment>
<dbReference type="RefSeq" id="WP_344724992.1">
    <property type="nucleotide sequence ID" value="NZ_BAAAUS010000028.1"/>
</dbReference>
<evidence type="ECO:0008006" key="3">
    <source>
        <dbReference type="Google" id="ProtNLM"/>
    </source>
</evidence>
<gene>
    <name evidence="1" type="ORF">ACFSJD_36000</name>
</gene>
<dbReference type="Proteomes" id="UP001597114">
    <property type="component" value="Unassembled WGS sequence"/>
</dbReference>